<protein>
    <submittedName>
        <fullName evidence="1">Uncharacterized protein</fullName>
    </submittedName>
</protein>
<sequence length="161" mass="17386">MFPCLVIQIGKGGHAGSFTPRCVKAHSVARTVRNIYCRIKPVGFKCVGQGGVVVVKSADRERQFIENEIVLGKKADVRAVIPFVVIAGFLTHQPSQITTQNAFVAEFASEARDSQARCVLHVQVQAVNIAAVIIGGCVPRWDIGCSGPEQMIYIVMPAPVQ</sequence>
<organism evidence="1">
    <name type="scientific">bioreactor metagenome</name>
    <dbReference type="NCBI Taxonomy" id="1076179"/>
    <lineage>
        <taxon>unclassified sequences</taxon>
        <taxon>metagenomes</taxon>
        <taxon>ecological metagenomes</taxon>
    </lineage>
</organism>
<proteinExistence type="predicted"/>
<comment type="caution">
    <text evidence="1">The sequence shown here is derived from an EMBL/GenBank/DDBJ whole genome shotgun (WGS) entry which is preliminary data.</text>
</comment>
<dbReference type="AlphaFoldDB" id="A0A645AZ63"/>
<name>A0A645AZ63_9ZZZZ</name>
<dbReference type="EMBL" id="VSSQ01016771">
    <property type="protein sequence ID" value="MPM58457.1"/>
    <property type="molecule type" value="Genomic_DNA"/>
</dbReference>
<accession>A0A645AZ63</accession>
<reference evidence="1" key="1">
    <citation type="submission" date="2019-08" db="EMBL/GenBank/DDBJ databases">
        <authorList>
            <person name="Kucharzyk K."/>
            <person name="Murdoch R.W."/>
            <person name="Higgins S."/>
            <person name="Loffler F."/>
        </authorList>
    </citation>
    <scope>NUCLEOTIDE SEQUENCE</scope>
</reference>
<gene>
    <name evidence="1" type="ORF">SDC9_105288</name>
</gene>
<evidence type="ECO:0000313" key="1">
    <source>
        <dbReference type="EMBL" id="MPM58457.1"/>
    </source>
</evidence>